<comment type="caution">
    <text evidence="1">The sequence shown here is derived from an EMBL/GenBank/DDBJ whole genome shotgun (WGS) entry which is preliminary data.</text>
</comment>
<accession>A0AAD6BT41</accession>
<organism evidence="1 2">
    <name type="scientific">Pogonophryne albipinna</name>
    <dbReference type="NCBI Taxonomy" id="1090488"/>
    <lineage>
        <taxon>Eukaryota</taxon>
        <taxon>Metazoa</taxon>
        <taxon>Chordata</taxon>
        <taxon>Craniata</taxon>
        <taxon>Vertebrata</taxon>
        <taxon>Euteleostomi</taxon>
        <taxon>Actinopterygii</taxon>
        <taxon>Neopterygii</taxon>
        <taxon>Teleostei</taxon>
        <taxon>Neoteleostei</taxon>
        <taxon>Acanthomorphata</taxon>
        <taxon>Eupercaria</taxon>
        <taxon>Perciformes</taxon>
        <taxon>Notothenioidei</taxon>
        <taxon>Pogonophryne</taxon>
    </lineage>
</organism>
<dbReference type="AlphaFoldDB" id="A0AAD6BT41"/>
<sequence length="68" mass="6662">MMAAAVERGGVRAAFLNPSCGGGPAPTTLPTGALAGAVVLGSGSSSMPVPMNLFATWEVDRSSPSCVP</sequence>
<evidence type="ECO:0000313" key="1">
    <source>
        <dbReference type="EMBL" id="KAJ4948583.1"/>
    </source>
</evidence>
<gene>
    <name evidence="1" type="ORF">JOQ06_020116</name>
</gene>
<protein>
    <submittedName>
        <fullName evidence="1">Uncharacterized protein</fullName>
    </submittedName>
</protein>
<keyword evidence="2" id="KW-1185">Reference proteome</keyword>
<reference evidence="1" key="1">
    <citation type="submission" date="2022-11" db="EMBL/GenBank/DDBJ databases">
        <title>Chromosome-level genome of Pogonophryne albipinna.</title>
        <authorList>
            <person name="Jo E."/>
        </authorList>
    </citation>
    <scope>NUCLEOTIDE SEQUENCE</scope>
    <source>
        <strain evidence="1">SGF0006</strain>
        <tissue evidence="1">Muscle</tissue>
    </source>
</reference>
<dbReference type="EMBL" id="JAPTMU010000001">
    <property type="protein sequence ID" value="KAJ4948583.1"/>
    <property type="molecule type" value="Genomic_DNA"/>
</dbReference>
<dbReference type="Proteomes" id="UP001219934">
    <property type="component" value="Unassembled WGS sequence"/>
</dbReference>
<evidence type="ECO:0000313" key="2">
    <source>
        <dbReference type="Proteomes" id="UP001219934"/>
    </source>
</evidence>
<feature type="non-terminal residue" evidence="1">
    <location>
        <position position="68"/>
    </location>
</feature>
<proteinExistence type="predicted"/>
<name>A0AAD6BT41_9TELE</name>